<reference evidence="3 4" key="1">
    <citation type="journal article" date="2024" name="Commun. Biol.">
        <title>Comparative genomic analysis of thermophilic fungi reveals convergent evolutionary adaptations and gene losses.</title>
        <authorList>
            <person name="Steindorff A.S."/>
            <person name="Aguilar-Pontes M.V."/>
            <person name="Robinson A.J."/>
            <person name="Andreopoulos B."/>
            <person name="LaButti K."/>
            <person name="Kuo A."/>
            <person name="Mondo S."/>
            <person name="Riley R."/>
            <person name="Otillar R."/>
            <person name="Haridas S."/>
            <person name="Lipzen A."/>
            <person name="Grimwood J."/>
            <person name="Schmutz J."/>
            <person name="Clum A."/>
            <person name="Reid I.D."/>
            <person name="Moisan M.C."/>
            <person name="Butler G."/>
            <person name="Nguyen T.T.M."/>
            <person name="Dewar K."/>
            <person name="Conant G."/>
            <person name="Drula E."/>
            <person name="Henrissat B."/>
            <person name="Hansel C."/>
            <person name="Singer S."/>
            <person name="Hutchinson M.I."/>
            <person name="de Vries R.P."/>
            <person name="Natvig D.O."/>
            <person name="Powell A.J."/>
            <person name="Tsang A."/>
            <person name="Grigoriev I.V."/>
        </authorList>
    </citation>
    <scope>NUCLEOTIDE SEQUENCE [LARGE SCALE GENOMIC DNA]</scope>
    <source>
        <strain evidence="3 4">CBS 494.80</strain>
    </source>
</reference>
<evidence type="ECO:0000313" key="4">
    <source>
        <dbReference type="Proteomes" id="UP001595075"/>
    </source>
</evidence>
<feature type="region of interest" description="Disordered" evidence="1">
    <location>
        <begin position="28"/>
        <end position="55"/>
    </location>
</feature>
<evidence type="ECO:0000313" key="3">
    <source>
        <dbReference type="EMBL" id="KAL2064026.1"/>
    </source>
</evidence>
<proteinExistence type="predicted"/>
<name>A0ABR4C3D5_9HELO</name>
<comment type="caution">
    <text evidence="3">The sequence shown here is derived from an EMBL/GenBank/DDBJ whole genome shotgun (WGS) entry which is preliminary data.</text>
</comment>
<evidence type="ECO:0000256" key="2">
    <source>
        <dbReference type="SAM" id="SignalP"/>
    </source>
</evidence>
<protein>
    <submittedName>
        <fullName evidence="3">Uncharacterized protein</fullName>
    </submittedName>
</protein>
<feature type="signal peptide" evidence="2">
    <location>
        <begin position="1"/>
        <end position="25"/>
    </location>
</feature>
<organism evidence="3 4">
    <name type="scientific">Oculimacula yallundae</name>
    <dbReference type="NCBI Taxonomy" id="86028"/>
    <lineage>
        <taxon>Eukaryota</taxon>
        <taxon>Fungi</taxon>
        <taxon>Dikarya</taxon>
        <taxon>Ascomycota</taxon>
        <taxon>Pezizomycotina</taxon>
        <taxon>Leotiomycetes</taxon>
        <taxon>Helotiales</taxon>
        <taxon>Ploettnerulaceae</taxon>
        <taxon>Oculimacula</taxon>
    </lineage>
</organism>
<dbReference type="Proteomes" id="UP001595075">
    <property type="component" value="Unassembled WGS sequence"/>
</dbReference>
<feature type="compositionally biased region" description="Low complexity" evidence="1">
    <location>
        <begin position="112"/>
        <end position="122"/>
    </location>
</feature>
<feature type="compositionally biased region" description="Acidic residues" evidence="1">
    <location>
        <begin position="123"/>
        <end position="133"/>
    </location>
</feature>
<keyword evidence="2" id="KW-0732">Signal</keyword>
<gene>
    <name evidence="3" type="ORF">VTL71DRAFT_4520</name>
</gene>
<accession>A0ABR4C3D5</accession>
<sequence>MHVSIIRRWICLLPVFSSFALATTGQIPVTAEPTPTPTQTSTSTTTTEPDSTPRALPTVSYTTTLHLPDLNLHLSSEQLDDPDLENIISSLLPAEMFTLLVSATARSASLSSVPSPLAVPTEDGTESEDEERMEMEKGEKNVVLVTRTEALRAGTTSVSMLGKGWRGVVAAETRVEVKEGRVGL</sequence>
<feature type="chain" id="PRO_5047406050" evidence="2">
    <location>
        <begin position="26"/>
        <end position="184"/>
    </location>
</feature>
<keyword evidence="4" id="KW-1185">Reference proteome</keyword>
<dbReference type="EMBL" id="JAZHXI010000014">
    <property type="protein sequence ID" value="KAL2064026.1"/>
    <property type="molecule type" value="Genomic_DNA"/>
</dbReference>
<feature type="region of interest" description="Disordered" evidence="1">
    <location>
        <begin position="112"/>
        <end position="134"/>
    </location>
</feature>
<feature type="compositionally biased region" description="Low complexity" evidence="1">
    <location>
        <begin position="28"/>
        <end position="53"/>
    </location>
</feature>
<evidence type="ECO:0000256" key="1">
    <source>
        <dbReference type="SAM" id="MobiDB-lite"/>
    </source>
</evidence>